<accession>A0A0N1PBJ8</accession>
<feature type="region of interest" description="Disordered" evidence="1">
    <location>
        <begin position="58"/>
        <end position="77"/>
    </location>
</feature>
<name>A0A0N1PBJ8_LEPSE</name>
<sequence>MTMPALQPPDYLSEVFRFLSSSSRTGGKEQKCSYRSFQSPYFPFCGFRYDNGNQSVAGDANANTSTNSSSGIPERSSLHVTCDGSKVAPKLKLPPLGFRCSPVVPTAARAKAGTSEKAESLLVNRVPTHSLLSKDEALPALHPAVLDHNLPSMKPSVKRIIAEGKGELNVSIGSIELPVEQKPDSKFLAPIYGEGCWPCSNTAPTVSTIPRGIVRTAVRERCLISSKKSVPCRAGNGNGNVGVLNRPLQSIRHAASSFASHHVSIVAPDPLKNLPNLCGGVFGEHHESLVFEKVPSCRGLPAVRRVSLRRPVFDEGDDSS</sequence>
<dbReference type="Proteomes" id="UP000038009">
    <property type="component" value="Unassembled WGS sequence"/>
</dbReference>
<reference evidence="2 3" key="1">
    <citation type="journal article" date="2015" name="PLoS Pathog.">
        <title>Leptomonas seymouri: Adaptations to the Dixenous Life Cycle Analyzed by Genome Sequencing, Transcriptome Profiling and Co-infection with Leishmania donovani.</title>
        <authorList>
            <person name="Kraeva N."/>
            <person name="Butenko A."/>
            <person name="Hlavacova J."/>
            <person name="Kostygov A."/>
            <person name="Myskova J."/>
            <person name="Grybchuk D."/>
            <person name="Lestinova T."/>
            <person name="Votypka J."/>
            <person name="Volf P."/>
            <person name="Opperdoes F."/>
            <person name="Flegontov P."/>
            <person name="Lukes J."/>
            <person name="Yurchenko V."/>
        </authorList>
    </citation>
    <scope>NUCLEOTIDE SEQUENCE [LARGE SCALE GENOMIC DNA]</scope>
    <source>
        <strain evidence="2 3">ATCC 30220</strain>
    </source>
</reference>
<dbReference type="EMBL" id="LJSK01000186">
    <property type="protein sequence ID" value="KPI85454.1"/>
    <property type="molecule type" value="Genomic_DNA"/>
</dbReference>
<comment type="caution">
    <text evidence="2">The sequence shown here is derived from an EMBL/GenBank/DDBJ whole genome shotgun (WGS) entry which is preliminary data.</text>
</comment>
<keyword evidence="3" id="KW-1185">Reference proteome</keyword>
<evidence type="ECO:0000313" key="2">
    <source>
        <dbReference type="EMBL" id="KPI85454.1"/>
    </source>
</evidence>
<dbReference type="OMA" id="CTEAKNA"/>
<feature type="compositionally biased region" description="Low complexity" evidence="1">
    <location>
        <begin position="60"/>
        <end position="70"/>
    </location>
</feature>
<organism evidence="2 3">
    <name type="scientific">Leptomonas seymouri</name>
    <dbReference type="NCBI Taxonomy" id="5684"/>
    <lineage>
        <taxon>Eukaryota</taxon>
        <taxon>Discoba</taxon>
        <taxon>Euglenozoa</taxon>
        <taxon>Kinetoplastea</taxon>
        <taxon>Metakinetoplastina</taxon>
        <taxon>Trypanosomatida</taxon>
        <taxon>Trypanosomatidae</taxon>
        <taxon>Leishmaniinae</taxon>
        <taxon>Leptomonas</taxon>
    </lineage>
</organism>
<protein>
    <submittedName>
        <fullName evidence="2">Uncharacterized protein</fullName>
    </submittedName>
</protein>
<dbReference type="AlphaFoldDB" id="A0A0N1PBJ8"/>
<dbReference type="OrthoDB" id="10635916at2759"/>
<dbReference type="VEuPathDB" id="TriTrypDB:Lsey_0186_0030"/>
<evidence type="ECO:0000256" key="1">
    <source>
        <dbReference type="SAM" id="MobiDB-lite"/>
    </source>
</evidence>
<proteinExistence type="predicted"/>
<gene>
    <name evidence="2" type="ORF">ABL78_5475</name>
</gene>
<evidence type="ECO:0000313" key="3">
    <source>
        <dbReference type="Proteomes" id="UP000038009"/>
    </source>
</evidence>